<evidence type="ECO:0000256" key="3">
    <source>
        <dbReference type="ARBA" id="ARBA00023055"/>
    </source>
</evidence>
<evidence type="ECO:0000256" key="1">
    <source>
        <dbReference type="ARBA" id="ARBA00003361"/>
    </source>
</evidence>
<dbReference type="InterPro" id="IPR018494">
    <property type="entry name" value="Oxysterol-bd_CS"/>
</dbReference>
<evidence type="ECO:0000256" key="2">
    <source>
        <dbReference type="ARBA" id="ARBA00008842"/>
    </source>
</evidence>
<keyword evidence="3" id="KW-0813">Transport</keyword>
<keyword evidence="3" id="KW-0445">Lipid transport</keyword>
<dbReference type="PANTHER" id="PTHR10972:SF102">
    <property type="entry name" value="OXYSTEROL-BINDING PROTEIN"/>
    <property type="match status" value="1"/>
</dbReference>
<dbReference type="OrthoDB" id="14833at2759"/>
<gene>
    <name evidence="6" type="ORF">ANE_LOCUS22307</name>
</gene>
<dbReference type="GO" id="GO:0032934">
    <property type="term" value="F:sterol binding"/>
    <property type="evidence" value="ECO:0007669"/>
    <property type="project" value="TreeGrafter"/>
</dbReference>
<evidence type="ECO:0000313" key="7">
    <source>
        <dbReference type="Proteomes" id="UP000489600"/>
    </source>
</evidence>
<dbReference type="FunFam" id="3.30.70.3490:FF:000007">
    <property type="entry name" value="Oxysterol-binding protein-related protein 4B"/>
    <property type="match status" value="1"/>
</dbReference>
<evidence type="ECO:0000256" key="5">
    <source>
        <dbReference type="RuleBase" id="RU003844"/>
    </source>
</evidence>
<organism evidence="6 7">
    <name type="scientific">Arabis nemorensis</name>
    <dbReference type="NCBI Taxonomy" id="586526"/>
    <lineage>
        <taxon>Eukaryota</taxon>
        <taxon>Viridiplantae</taxon>
        <taxon>Streptophyta</taxon>
        <taxon>Embryophyta</taxon>
        <taxon>Tracheophyta</taxon>
        <taxon>Spermatophyta</taxon>
        <taxon>Magnoliopsida</taxon>
        <taxon>eudicotyledons</taxon>
        <taxon>Gunneridae</taxon>
        <taxon>Pentapetalae</taxon>
        <taxon>rosids</taxon>
        <taxon>malvids</taxon>
        <taxon>Brassicales</taxon>
        <taxon>Brassicaceae</taxon>
        <taxon>Arabideae</taxon>
        <taxon>Arabis</taxon>
    </lineage>
</organism>
<dbReference type="Pfam" id="PF01237">
    <property type="entry name" value="Oxysterol_BP"/>
    <property type="match status" value="1"/>
</dbReference>
<evidence type="ECO:0000313" key="6">
    <source>
        <dbReference type="EMBL" id="VVB11863.1"/>
    </source>
</evidence>
<protein>
    <recommendedName>
        <fullName evidence="8">Oxysterol-binding protein</fullName>
    </recommendedName>
</protein>
<dbReference type="Gene3D" id="2.40.160.120">
    <property type="match status" value="1"/>
</dbReference>
<evidence type="ECO:0008006" key="8">
    <source>
        <dbReference type="Google" id="ProtNLM"/>
    </source>
</evidence>
<keyword evidence="7" id="KW-1185">Reference proteome</keyword>
<dbReference type="AlphaFoldDB" id="A0A565CDW6"/>
<dbReference type="Gene3D" id="3.30.70.3490">
    <property type="match status" value="1"/>
</dbReference>
<dbReference type="InterPro" id="IPR037239">
    <property type="entry name" value="OSBP_sf"/>
</dbReference>
<dbReference type="FunFam" id="2.40.160.120:FF:000011">
    <property type="entry name" value="Oxysterol-binding protein-related protein 4C"/>
    <property type="match status" value="1"/>
</dbReference>
<dbReference type="InterPro" id="IPR000648">
    <property type="entry name" value="Oxysterol-bd"/>
</dbReference>
<keyword evidence="4" id="KW-0446">Lipid-binding</keyword>
<evidence type="ECO:0000256" key="4">
    <source>
        <dbReference type="ARBA" id="ARBA00023121"/>
    </source>
</evidence>
<comment type="similarity">
    <text evidence="2 5">Belongs to the OSBP family.</text>
</comment>
<name>A0A565CDW6_9BRAS</name>
<dbReference type="GO" id="GO:0006869">
    <property type="term" value="P:lipid transport"/>
    <property type="evidence" value="ECO:0007669"/>
    <property type="project" value="UniProtKB-KW"/>
</dbReference>
<proteinExistence type="inferred from homology"/>
<dbReference type="GO" id="GO:0005829">
    <property type="term" value="C:cytosol"/>
    <property type="evidence" value="ECO:0007669"/>
    <property type="project" value="TreeGrafter"/>
</dbReference>
<dbReference type="Proteomes" id="UP000489600">
    <property type="component" value="Unassembled WGS sequence"/>
</dbReference>
<dbReference type="PANTHER" id="PTHR10972">
    <property type="entry name" value="OXYSTEROL-BINDING PROTEIN-RELATED"/>
    <property type="match status" value="1"/>
</dbReference>
<dbReference type="EMBL" id="CABITT030000007">
    <property type="protein sequence ID" value="VVB11863.1"/>
    <property type="molecule type" value="Genomic_DNA"/>
</dbReference>
<dbReference type="SUPFAM" id="SSF144000">
    <property type="entry name" value="Oxysterol-binding protein-like"/>
    <property type="match status" value="1"/>
</dbReference>
<comment type="caution">
    <text evidence="6">The sequence shown here is derived from an EMBL/GenBank/DDBJ whole genome shotgun (WGS) entry which is preliminary data.</text>
</comment>
<sequence>MVNLKPVNSVAKEEETRKHLVVVKPFSLEDEKDSEHTAFNVIRRLFSLLKDVRPGTDLTDFTLLPPQLNQPRSQLQIYGEMIYSFGGQDLLGECSRRNSPIERLKSVVTWNISKLRPVVFGMSPYNPVLGETHHVSNGHINVLCEQVSHHPPVSALHATHEKENIDFTWVQYFTPKFRGSYVEIEAKGKRVLKLLNRKETYEMDQPKLIMRFLPTAGAHWGGKIKIKCLETDLEAELNMNSGSFIERLRGNNRSIKGKISESSSGNKLYDIFGRWDRTIMAKNMKTDAVEVIYNAKENISGLKPPIVKNQQEVMENESIMVWNELSEKILKNDWERAREAKKAVEEKQRESLKQREASGESWVSKHFLVVKDGKDWDCSPLQSMVPQAPLVITELH</sequence>
<comment type="function">
    <text evidence="1">May be involved in the transport of sterols.</text>
</comment>
<reference evidence="6" key="1">
    <citation type="submission" date="2019-07" db="EMBL/GenBank/DDBJ databases">
        <authorList>
            <person name="Dittberner H."/>
        </authorList>
    </citation>
    <scope>NUCLEOTIDE SEQUENCE [LARGE SCALE GENOMIC DNA]</scope>
</reference>
<dbReference type="GO" id="GO:0016020">
    <property type="term" value="C:membrane"/>
    <property type="evidence" value="ECO:0007669"/>
    <property type="project" value="TreeGrafter"/>
</dbReference>
<accession>A0A565CDW6</accession>
<dbReference type="PROSITE" id="PS01013">
    <property type="entry name" value="OSBP"/>
    <property type="match status" value="1"/>
</dbReference>